<dbReference type="GeneID" id="93158188"/>
<protein>
    <submittedName>
        <fullName evidence="1">Uncharacterized protein</fullName>
    </submittedName>
</protein>
<comment type="caution">
    <text evidence="1">The sequence shown here is derived from an EMBL/GenBank/DDBJ whole genome shotgun (WGS) entry which is preliminary data.</text>
</comment>
<keyword evidence="2" id="KW-1185">Reference proteome</keyword>
<dbReference type="EMBL" id="VUMR01000008">
    <property type="protein sequence ID" value="MSS55831.1"/>
    <property type="molecule type" value="Genomic_DNA"/>
</dbReference>
<dbReference type="AlphaFoldDB" id="A0A6N7VDG8"/>
<accession>A0A6N7VDG8</accession>
<evidence type="ECO:0000313" key="1">
    <source>
        <dbReference type="EMBL" id="MSS55831.1"/>
    </source>
</evidence>
<gene>
    <name evidence="1" type="ORF">FYJ55_02640</name>
</gene>
<evidence type="ECO:0000313" key="2">
    <source>
        <dbReference type="Proteomes" id="UP000434241"/>
    </source>
</evidence>
<proteinExistence type="predicted"/>
<dbReference type="RefSeq" id="WP_154555523.1">
    <property type="nucleotide sequence ID" value="NZ_VUMR01000008.1"/>
</dbReference>
<dbReference type="Proteomes" id="UP000434241">
    <property type="component" value="Unassembled WGS sequence"/>
</dbReference>
<name>A0A6N7VDG8_9FIRM</name>
<reference evidence="1 2" key="1">
    <citation type="submission" date="2019-08" db="EMBL/GenBank/DDBJ databases">
        <title>In-depth cultivation of the pig gut microbiome towards novel bacterial diversity and tailored functional studies.</title>
        <authorList>
            <person name="Wylensek D."/>
            <person name="Hitch T.C.A."/>
            <person name="Clavel T."/>
        </authorList>
    </citation>
    <scope>NUCLEOTIDE SEQUENCE [LARGE SCALE GENOMIC DNA]</scope>
    <source>
        <strain evidence="1 2">LKV-472-APC-3</strain>
    </source>
</reference>
<sequence>METKLWSALIGLSKTVDSNPKTEHTDSIIMDCLQHLKNHTVTQDLIDLVHKEKDKISPGCKTCLHPCGNTSDYDMSLINDKKKELMNQILHLNDINFIYRGLCYLGFDIDDSYIDELIEEGKK</sequence>
<organism evidence="1 2">
    <name type="scientific">Holdemanella porci</name>
    <dbReference type="NCBI Taxonomy" id="2652276"/>
    <lineage>
        <taxon>Bacteria</taxon>
        <taxon>Bacillati</taxon>
        <taxon>Bacillota</taxon>
        <taxon>Erysipelotrichia</taxon>
        <taxon>Erysipelotrichales</taxon>
        <taxon>Erysipelotrichaceae</taxon>
        <taxon>Holdemanella</taxon>
    </lineage>
</organism>